<dbReference type="RefSeq" id="WP_156271334.1">
    <property type="nucleotide sequence ID" value="NZ_CP046244.1"/>
</dbReference>
<keyword evidence="3 7" id="KW-0489">Methyltransferase</keyword>
<evidence type="ECO:0000259" key="6">
    <source>
        <dbReference type="PROSITE" id="PS50123"/>
    </source>
</evidence>
<evidence type="ECO:0000256" key="2">
    <source>
        <dbReference type="ARBA" id="ARBA00012534"/>
    </source>
</evidence>
<dbReference type="PRINTS" id="PR00996">
    <property type="entry name" value="CHERMTFRASE"/>
</dbReference>
<protein>
    <recommendedName>
        <fullName evidence="2">protein-glutamate O-methyltransferase</fullName>
        <ecNumber evidence="2">2.1.1.80</ecNumber>
    </recommendedName>
</protein>
<dbReference type="CDD" id="cd02440">
    <property type="entry name" value="AdoMet_MTases"/>
    <property type="match status" value="1"/>
</dbReference>
<dbReference type="AlphaFoldDB" id="A0A6I5ZMT3"/>
<dbReference type="InterPro" id="IPR029063">
    <property type="entry name" value="SAM-dependent_MTases_sf"/>
</dbReference>
<dbReference type="Gene3D" id="3.40.50.150">
    <property type="entry name" value="Vaccinia Virus protein VP39"/>
    <property type="match status" value="1"/>
</dbReference>
<dbReference type="OrthoDB" id="9816309at2"/>
<keyword evidence="8" id="KW-1185">Reference proteome</keyword>
<dbReference type="Pfam" id="PF03705">
    <property type="entry name" value="CheR_N"/>
    <property type="match status" value="1"/>
</dbReference>
<dbReference type="InterPro" id="IPR022642">
    <property type="entry name" value="CheR_C"/>
</dbReference>
<evidence type="ECO:0000313" key="8">
    <source>
        <dbReference type="Proteomes" id="UP000425916"/>
    </source>
</evidence>
<dbReference type="Proteomes" id="UP000425916">
    <property type="component" value="Chromosome"/>
</dbReference>
<dbReference type="EMBL" id="CP046244">
    <property type="protein sequence ID" value="QGP90879.1"/>
    <property type="molecule type" value="Genomic_DNA"/>
</dbReference>
<evidence type="ECO:0000256" key="5">
    <source>
        <dbReference type="ARBA" id="ARBA00022691"/>
    </source>
</evidence>
<dbReference type="InterPro" id="IPR026024">
    <property type="entry name" value="Chemotaxis_MeTrfase_CheR"/>
</dbReference>
<dbReference type="GO" id="GO:0008983">
    <property type="term" value="F:protein-glutamate O-methyltransferase activity"/>
    <property type="evidence" value="ECO:0007669"/>
    <property type="project" value="UniProtKB-EC"/>
</dbReference>
<organism evidence="7 8">
    <name type="scientific">Neomoorella glycerini</name>
    <dbReference type="NCBI Taxonomy" id="55779"/>
    <lineage>
        <taxon>Bacteria</taxon>
        <taxon>Bacillati</taxon>
        <taxon>Bacillota</taxon>
        <taxon>Clostridia</taxon>
        <taxon>Neomoorellales</taxon>
        <taxon>Neomoorellaceae</taxon>
        <taxon>Neomoorella</taxon>
    </lineage>
</organism>
<dbReference type="Gene3D" id="1.10.155.10">
    <property type="entry name" value="Chemotaxis receptor methyltransferase CheR, N-terminal domain"/>
    <property type="match status" value="1"/>
</dbReference>
<dbReference type="SMART" id="SM00138">
    <property type="entry name" value="MeTrc"/>
    <property type="match status" value="1"/>
</dbReference>
<dbReference type="PANTHER" id="PTHR24422">
    <property type="entry name" value="CHEMOTAXIS PROTEIN METHYLTRANSFERASE"/>
    <property type="match status" value="1"/>
</dbReference>
<accession>A0A6I5ZMT3</accession>
<dbReference type="GO" id="GO:0032259">
    <property type="term" value="P:methylation"/>
    <property type="evidence" value="ECO:0007669"/>
    <property type="project" value="UniProtKB-KW"/>
</dbReference>
<proteinExistence type="predicted"/>
<evidence type="ECO:0000313" key="7">
    <source>
        <dbReference type="EMBL" id="QGP90879.1"/>
    </source>
</evidence>
<dbReference type="InterPro" id="IPR036804">
    <property type="entry name" value="CheR_N_sf"/>
</dbReference>
<dbReference type="PROSITE" id="PS50123">
    <property type="entry name" value="CHER"/>
    <property type="match status" value="1"/>
</dbReference>
<sequence>MNRSEFEKIREYIYRETGIYFEDEKKYYVEKRIQQQMEKHGMRDFTAYLAALRFDAAGKMRQELLNALTVNETYFFREYDQLKCLAEEVISLWAGNGGRRRGVKIWCAGCSSGEEAYTLAIIMQEMAAGMAWEIHATDINTEVLGRAERGVYNYYAIRQVPLAYLDRYFTRLGDNYAVKSILKSRIKFYQVNLVDDAAMQVMRNYHAIFCRNVLIYFDDISRRRVALHFYQTLEPGGYIFLGHSESMSRITTLFKPVRFNNAIIYQK</sequence>
<dbReference type="SUPFAM" id="SSF53335">
    <property type="entry name" value="S-adenosyl-L-methionine-dependent methyltransferases"/>
    <property type="match status" value="1"/>
</dbReference>
<keyword evidence="5" id="KW-0949">S-adenosyl-L-methionine</keyword>
<comment type="catalytic activity">
    <reaction evidence="1">
        <text>L-glutamyl-[protein] + S-adenosyl-L-methionine = [protein]-L-glutamate 5-O-methyl ester + S-adenosyl-L-homocysteine</text>
        <dbReference type="Rhea" id="RHEA:24452"/>
        <dbReference type="Rhea" id="RHEA-COMP:10208"/>
        <dbReference type="Rhea" id="RHEA-COMP:10311"/>
        <dbReference type="ChEBI" id="CHEBI:29973"/>
        <dbReference type="ChEBI" id="CHEBI:57856"/>
        <dbReference type="ChEBI" id="CHEBI:59789"/>
        <dbReference type="ChEBI" id="CHEBI:82795"/>
        <dbReference type="EC" id="2.1.1.80"/>
    </reaction>
</comment>
<dbReference type="InterPro" id="IPR022641">
    <property type="entry name" value="CheR_N"/>
</dbReference>
<dbReference type="PIRSF" id="PIRSF000410">
    <property type="entry name" value="CheR"/>
    <property type="match status" value="1"/>
</dbReference>
<dbReference type="Pfam" id="PF01739">
    <property type="entry name" value="CheR"/>
    <property type="match status" value="1"/>
</dbReference>
<keyword evidence="4 7" id="KW-0808">Transferase</keyword>
<evidence type="ECO:0000256" key="3">
    <source>
        <dbReference type="ARBA" id="ARBA00022603"/>
    </source>
</evidence>
<dbReference type="EC" id="2.1.1.80" evidence="2"/>
<reference evidence="7 8" key="1">
    <citation type="submission" date="2019-11" db="EMBL/GenBank/DDBJ databases">
        <title>Genome sequence of Moorella glycerini DSM11254.</title>
        <authorList>
            <person name="Poehlein A."/>
            <person name="Boeer T."/>
            <person name="Daniel R."/>
        </authorList>
    </citation>
    <scope>NUCLEOTIDE SEQUENCE [LARGE SCALE GENOMIC DNA]</scope>
    <source>
        <strain evidence="7 8">DSM 11254</strain>
    </source>
</reference>
<dbReference type="InterPro" id="IPR050903">
    <property type="entry name" value="Bact_Chemotaxis_MeTrfase"/>
</dbReference>
<evidence type="ECO:0000256" key="1">
    <source>
        <dbReference type="ARBA" id="ARBA00001541"/>
    </source>
</evidence>
<feature type="domain" description="CheR-type methyltransferase" evidence="6">
    <location>
        <begin position="1"/>
        <end position="267"/>
    </location>
</feature>
<dbReference type="PANTHER" id="PTHR24422:SF10">
    <property type="entry name" value="CHEMOTAXIS PROTEIN METHYLTRANSFERASE 2"/>
    <property type="match status" value="1"/>
</dbReference>
<evidence type="ECO:0000256" key="4">
    <source>
        <dbReference type="ARBA" id="ARBA00022679"/>
    </source>
</evidence>
<name>A0A6I5ZMT3_9FIRM</name>
<dbReference type="SUPFAM" id="SSF47757">
    <property type="entry name" value="Chemotaxis receptor methyltransferase CheR, N-terminal domain"/>
    <property type="match status" value="1"/>
</dbReference>
<dbReference type="InterPro" id="IPR000780">
    <property type="entry name" value="CheR_MeTrfase"/>
</dbReference>
<gene>
    <name evidence="7" type="primary">cheR2</name>
    <name evidence="7" type="ORF">MGLY_01910</name>
</gene>